<evidence type="ECO:0000313" key="9">
    <source>
        <dbReference type="Proteomes" id="UP000318538"/>
    </source>
</evidence>
<organism evidence="8 9">
    <name type="scientific">Rubripirellula lacrimiformis</name>
    <dbReference type="NCBI Taxonomy" id="1930273"/>
    <lineage>
        <taxon>Bacteria</taxon>
        <taxon>Pseudomonadati</taxon>
        <taxon>Planctomycetota</taxon>
        <taxon>Planctomycetia</taxon>
        <taxon>Pirellulales</taxon>
        <taxon>Pirellulaceae</taxon>
        <taxon>Rubripirellula</taxon>
    </lineage>
</organism>
<reference evidence="8 9" key="1">
    <citation type="submission" date="2019-02" db="EMBL/GenBank/DDBJ databases">
        <title>Deep-cultivation of Planctomycetes and their phenomic and genomic characterization uncovers novel biology.</title>
        <authorList>
            <person name="Wiegand S."/>
            <person name="Jogler M."/>
            <person name="Boedeker C."/>
            <person name="Pinto D."/>
            <person name="Vollmers J."/>
            <person name="Rivas-Marin E."/>
            <person name="Kohn T."/>
            <person name="Peeters S.H."/>
            <person name="Heuer A."/>
            <person name="Rast P."/>
            <person name="Oberbeckmann S."/>
            <person name="Bunk B."/>
            <person name="Jeske O."/>
            <person name="Meyerdierks A."/>
            <person name="Storesund J.E."/>
            <person name="Kallscheuer N."/>
            <person name="Luecker S."/>
            <person name="Lage O.M."/>
            <person name="Pohl T."/>
            <person name="Merkel B.J."/>
            <person name="Hornburger P."/>
            <person name="Mueller R.-W."/>
            <person name="Bruemmer F."/>
            <person name="Labrenz M."/>
            <person name="Spormann A.M."/>
            <person name="Op den Camp H."/>
            <person name="Overmann J."/>
            <person name="Amann R."/>
            <person name="Jetten M.S.M."/>
            <person name="Mascher T."/>
            <person name="Medema M.H."/>
            <person name="Devos D.P."/>
            <person name="Kaster A.-K."/>
            <person name="Ovreas L."/>
            <person name="Rohde M."/>
            <person name="Galperin M.Y."/>
            <person name="Jogler C."/>
        </authorList>
    </citation>
    <scope>NUCLEOTIDE SEQUENCE [LARGE SCALE GENOMIC DNA]</scope>
    <source>
        <strain evidence="8 9">K22_7</strain>
    </source>
</reference>
<keyword evidence="9" id="KW-1185">Reference proteome</keyword>
<evidence type="ECO:0000256" key="2">
    <source>
        <dbReference type="ARBA" id="ARBA00022723"/>
    </source>
</evidence>
<keyword evidence="1" id="KW-0540">Nuclease</keyword>
<keyword evidence="5" id="KW-1015">Disulfide bond</keyword>
<evidence type="ECO:0000256" key="1">
    <source>
        <dbReference type="ARBA" id="ARBA00022722"/>
    </source>
</evidence>
<dbReference type="PANTHER" id="PTHR33146:SF26">
    <property type="entry name" value="ENDONUCLEASE 4"/>
    <property type="match status" value="1"/>
</dbReference>
<keyword evidence="3" id="KW-0255">Endonuclease</keyword>
<dbReference type="Proteomes" id="UP000318538">
    <property type="component" value="Chromosome"/>
</dbReference>
<keyword evidence="2" id="KW-0479">Metal-binding</keyword>
<evidence type="ECO:0000256" key="4">
    <source>
        <dbReference type="ARBA" id="ARBA00022801"/>
    </source>
</evidence>
<dbReference type="GO" id="GO:0046872">
    <property type="term" value="F:metal ion binding"/>
    <property type="evidence" value="ECO:0007669"/>
    <property type="project" value="UniProtKB-KW"/>
</dbReference>
<sequence>MALAQQPIGTRLPTAAAGPHTDRRHTVMRSSSKRVFWIAILWLSLSNAAFAWSASGHHAVGVIAYQMMDAGQRDAVIEILRSHPQFAQHFGPPRGVTDPESIARWQIGIAGCWPDMIRDTDWDRPRWHYQNEASVVIGNVPTPGPTAPLPPRSTMDDTDLYLSQATELCVERFRNVSLPDSERAVAMCWILHLFADGHQPCHAGSLYSAAFPRGDRGANRIELTDGSNLHAAWDRLLGGYPSPNDVRQLVTGMGDIRGRMENEFRLGGGGQWLRPQTWIAESMSIARSHLYTDEVTGPVIAASRGLTPTVPPIRLSADYYLAAGQVARHRVQQAGYRAGAVIARCLHSPTSTPQR</sequence>
<dbReference type="Pfam" id="PF02265">
    <property type="entry name" value="S1-P1_nuclease"/>
    <property type="match status" value="1"/>
</dbReference>
<dbReference type="InterPro" id="IPR003154">
    <property type="entry name" value="S1/P1nuclease"/>
</dbReference>
<dbReference type="GO" id="GO:0016788">
    <property type="term" value="F:hydrolase activity, acting on ester bonds"/>
    <property type="evidence" value="ECO:0007669"/>
    <property type="project" value="InterPro"/>
</dbReference>
<dbReference type="SUPFAM" id="SSF48537">
    <property type="entry name" value="Phospholipase C/P1 nuclease"/>
    <property type="match status" value="1"/>
</dbReference>
<evidence type="ECO:0000256" key="6">
    <source>
        <dbReference type="ARBA" id="ARBA00023180"/>
    </source>
</evidence>
<protein>
    <submittedName>
        <fullName evidence="8">S1/P1 Nuclease</fullName>
    </submittedName>
</protein>
<dbReference type="CDD" id="cd11010">
    <property type="entry name" value="S1-P1_nuclease"/>
    <property type="match status" value="1"/>
</dbReference>
<accession>A0A517NJ41</accession>
<dbReference type="PANTHER" id="PTHR33146">
    <property type="entry name" value="ENDONUCLEASE 4"/>
    <property type="match status" value="1"/>
</dbReference>
<name>A0A517NJ41_9BACT</name>
<keyword evidence="4" id="KW-0378">Hydrolase</keyword>
<evidence type="ECO:0000256" key="3">
    <source>
        <dbReference type="ARBA" id="ARBA00022759"/>
    </source>
</evidence>
<evidence type="ECO:0000313" key="8">
    <source>
        <dbReference type="EMBL" id="QDT07152.1"/>
    </source>
</evidence>
<evidence type="ECO:0000256" key="7">
    <source>
        <dbReference type="SAM" id="MobiDB-lite"/>
    </source>
</evidence>
<dbReference type="Gene3D" id="1.10.575.10">
    <property type="entry name" value="P1 Nuclease"/>
    <property type="match status" value="1"/>
</dbReference>
<feature type="region of interest" description="Disordered" evidence="7">
    <location>
        <begin position="1"/>
        <end position="26"/>
    </location>
</feature>
<proteinExistence type="predicted"/>
<dbReference type="GO" id="GO:0006308">
    <property type="term" value="P:DNA catabolic process"/>
    <property type="evidence" value="ECO:0007669"/>
    <property type="project" value="InterPro"/>
</dbReference>
<dbReference type="KEGG" id="rlc:K227x_55770"/>
<keyword evidence="6" id="KW-0325">Glycoprotein</keyword>
<gene>
    <name evidence="8" type="ORF">K227x_55770</name>
</gene>
<dbReference type="AlphaFoldDB" id="A0A517NJ41"/>
<dbReference type="EMBL" id="CP036525">
    <property type="protein sequence ID" value="QDT07152.1"/>
    <property type="molecule type" value="Genomic_DNA"/>
</dbReference>
<dbReference type="GO" id="GO:0004519">
    <property type="term" value="F:endonuclease activity"/>
    <property type="evidence" value="ECO:0007669"/>
    <property type="project" value="UniProtKB-KW"/>
</dbReference>
<dbReference type="InterPro" id="IPR008947">
    <property type="entry name" value="PLipase_C/P1_nuclease_dom_sf"/>
</dbReference>
<dbReference type="GO" id="GO:0003676">
    <property type="term" value="F:nucleic acid binding"/>
    <property type="evidence" value="ECO:0007669"/>
    <property type="project" value="InterPro"/>
</dbReference>
<evidence type="ECO:0000256" key="5">
    <source>
        <dbReference type="ARBA" id="ARBA00023157"/>
    </source>
</evidence>